<dbReference type="Proteomes" id="UP000031443">
    <property type="component" value="Unassembled WGS sequence"/>
</dbReference>
<dbReference type="GO" id="GO:0006589">
    <property type="term" value="P:octopamine biosynthetic process"/>
    <property type="evidence" value="ECO:0007669"/>
    <property type="project" value="TreeGrafter"/>
</dbReference>
<dbReference type="GO" id="GO:0042420">
    <property type="term" value="P:dopamine catabolic process"/>
    <property type="evidence" value="ECO:0007669"/>
    <property type="project" value="TreeGrafter"/>
</dbReference>
<dbReference type="GO" id="GO:0004500">
    <property type="term" value="F:dopamine beta-monooxygenase activity"/>
    <property type="evidence" value="ECO:0007669"/>
    <property type="project" value="InterPro"/>
</dbReference>
<evidence type="ECO:0000313" key="3">
    <source>
        <dbReference type="EMBL" id="EMP24584.1"/>
    </source>
</evidence>
<feature type="signal peptide" evidence="1">
    <location>
        <begin position="1"/>
        <end position="22"/>
    </location>
</feature>
<dbReference type="Pfam" id="PF03351">
    <property type="entry name" value="DOMON"/>
    <property type="match status" value="1"/>
</dbReference>
<organism evidence="3 4">
    <name type="scientific">Chelonia mydas</name>
    <name type="common">Green sea-turtle</name>
    <name type="synonym">Chelonia agassizi</name>
    <dbReference type="NCBI Taxonomy" id="8469"/>
    <lineage>
        <taxon>Eukaryota</taxon>
        <taxon>Metazoa</taxon>
        <taxon>Chordata</taxon>
        <taxon>Craniata</taxon>
        <taxon>Vertebrata</taxon>
        <taxon>Euteleostomi</taxon>
        <taxon>Archelosauria</taxon>
        <taxon>Testudinata</taxon>
        <taxon>Testudines</taxon>
        <taxon>Cryptodira</taxon>
        <taxon>Durocryptodira</taxon>
        <taxon>Americhelydia</taxon>
        <taxon>Chelonioidea</taxon>
        <taxon>Cheloniidae</taxon>
        <taxon>Chelonia</taxon>
    </lineage>
</organism>
<keyword evidence="3" id="KW-0560">Oxidoreductase</keyword>
<dbReference type="STRING" id="8469.M7AJM1"/>
<dbReference type="GO" id="GO:0042421">
    <property type="term" value="P:norepinephrine biosynthetic process"/>
    <property type="evidence" value="ECO:0007669"/>
    <property type="project" value="TreeGrafter"/>
</dbReference>
<dbReference type="InterPro" id="IPR000945">
    <property type="entry name" value="DBH-like"/>
</dbReference>
<evidence type="ECO:0000313" key="4">
    <source>
        <dbReference type="Proteomes" id="UP000031443"/>
    </source>
</evidence>
<dbReference type="GO" id="GO:0030667">
    <property type="term" value="C:secretory granule membrane"/>
    <property type="evidence" value="ECO:0007669"/>
    <property type="project" value="TreeGrafter"/>
</dbReference>
<name>M7AJM1_CHEMY</name>
<accession>M7AJM1</accession>
<proteinExistence type="predicted"/>
<evidence type="ECO:0000256" key="1">
    <source>
        <dbReference type="SAM" id="SignalP"/>
    </source>
</evidence>
<gene>
    <name evidence="3" type="ORF">UY3_18350</name>
</gene>
<protein>
    <submittedName>
        <fullName evidence="3">Putative DBH-like monooxygenase protein 2</fullName>
    </submittedName>
</protein>
<feature type="domain" description="DOMON" evidence="2">
    <location>
        <begin position="39"/>
        <end position="159"/>
    </location>
</feature>
<dbReference type="InterPro" id="IPR005018">
    <property type="entry name" value="DOMON_domain"/>
</dbReference>
<keyword evidence="3" id="KW-0503">Monooxygenase</keyword>
<dbReference type="EMBL" id="KB599990">
    <property type="protein sequence ID" value="EMP24584.1"/>
    <property type="molecule type" value="Genomic_DNA"/>
</dbReference>
<sequence>MMSLLWTKSLLFILSIPCLCSSQPSPPLLHFSAFLDHSNMVFMPWGHDKEEMINFELQVRTVGWVAFGFSPHGELPGSDIVIGGIFPNSSIYFSSHNNISSCMGYPDIQQIAHTLGQEASDAMEGVIAMNYVEWNNETIKTAEKAAKEADQIVMIKTTD</sequence>
<keyword evidence="4" id="KW-1185">Reference proteome</keyword>
<evidence type="ECO:0000259" key="2">
    <source>
        <dbReference type="PROSITE" id="PS50836"/>
    </source>
</evidence>
<dbReference type="GO" id="GO:0005615">
    <property type="term" value="C:extracellular space"/>
    <property type="evidence" value="ECO:0007669"/>
    <property type="project" value="TreeGrafter"/>
</dbReference>
<dbReference type="PANTHER" id="PTHR10157:SF31">
    <property type="entry name" value="DBH-LIKE MONOOXYGENASE PROTEIN 2-RELATED"/>
    <property type="match status" value="1"/>
</dbReference>
<dbReference type="InterPro" id="IPR045266">
    <property type="entry name" value="DOH_DOMON"/>
</dbReference>
<dbReference type="GO" id="GO:0005507">
    <property type="term" value="F:copper ion binding"/>
    <property type="evidence" value="ECO:0007669"/>
    <property type="project" value="TreeGrafter"/>
</dbReference>
<keyword evidence="1" id="KW-0732">Signal</keyword>
<dbReference type="AlphaFoldDB" id="M7AJM1"/>
<dbReference type="PROSITE" id="PS50836">
    <property type="entry name" value="DOMON"/>
    <property type="match status" value="1"/>
</dbReference>
<dbReference type="CDD" id="cd09631">
    <property type="entry name" value="DOMON_DOH"/>
    <property type="match status" value="1"/>
</dbReference>
<feature type="chain" id="PRO_5004079473" evidence="1">
    <location>
        <begin position="23"/>
        <end position="159"/>
    </location>
</feature>
<dbReference type="PANTHER" id="PTHR10157">
    <property type="entry name" value="DOPAMINE BETA HYDROXYLASE RELATED"/>
    <property type="match status" value="1"/>
</dbReference>
<reference evidence="4" key="1">
    <citation type="journal article" date="2013" name="Nat. Genet.">
        <title>The draft genomes of soft-shell turtle and green sea turtle yield insights into the development and evolution of the turtle-specific body plan.</title>
        <authorList>
            <person name="Wang Z."/>
            <person name="Pascual-Anaya J."/>
            <person name="Zadissa A."/>
            <person name="Li W."/>
            <person name="Niimura Y."/>
            <person name="Huang Z."/>
            <person name="Li C."/>
            <person name="White S."/>
            <person name="Xiong Z."/>
            <person name="Fang D."/>
            <person name="Wang B."/>
            <person name="Ming Y."/>
            <person name="Chen Y."/>
            <person name="Zheng Y."/>
            <person name="Kuraku S."/>
            <person name="Pignatelli M."/>
            <person name="Herrero J."/>
            <person name="Beal K."/>
            <person name="Nozawa M."/>
            <person name="Li Q."/>
            <person name="Wang J."/>
            <person name="Zhang H."/>
            <person name="Yu L."/>
            <person name="Shigenobu S."/>
            <person name="Wang J."/>
            <person name="Liu J."/>
            <person name="Flicek P."/>
            <person name="Searle S."/>
            <person name="Wang J."/>
            <person name="Kuratani S."/>
            <person name="Yin Y."/>
            <person name="Aken B."/>
            <person name="Zhang G."/>
            <person name="Irie N."/>
        </authorList>
    </citation>
    <scope>NUCLEOTIDE SEQUENCE [LARGE SCALE GENOMIC DNA]</scope>
</reference>